<accession>A0A3A9K821</accession>
<keyword evidence="8 9" id="KW-0862">Zinc</keyword>
<evidence type="ECO:0000256" key="5">
    <source>
        <dbReference type="ARBA" id="ARBA00022723"/>
    </source>
</evidence>
<feature type="binding site" evidence="9">
    <location>
        <position position="130"/>
    </location>
    <ligand>
        <name>Zn(2+)</name>
        <dbReference type="ChEBI" id="CHEBI:29105"/>
        <note>catalytic</note>
    </ligand>
</feature>
<dbReference type="Proteomes" id="UP000281498">
    <property type="component" value="Unassembled WGS sequence"/>
</dbReference>
<organism evidence="10 11">
    <name type="scientific">Salipaludibacillus neizhouensis</name>
    <dbReference type="NCBI Taxonomy" id="885475"/>
    <lineage>
        <taxon>Bacteria</taxon>
        <taxon>Bacillati</taxon>
        <taxon>Bacillota</taxon>
        <taxon>Bacilli</taxon>
        <taxon>Bacillales</taxon>
        <taxon>Bacillaceae</taxon>
    </lineage>
</organism>
<evidence type="ECO:0000256" key="9">
    <source>
        <dbReference type="HAMAP-Rule" id="MF_00009"/>
    </source>
</evidence>
<evidence type="ECO:0000256" key="7">
    <source>
        <dbReference type="ARBA" id="ARBA00022801"/>
    </source>
</evidence>
<evidence type="ECO:0000256" key="1">
    <source>
        <dbReference type="ARBA" id="ARBA00010875"/>
    </source>
</evidence>
<dbReference type="PANTHER" id="PTHR46986:SF1">
    <property type="entry name" value="ENDORIBONUCLEASE YBEY, CHLOROPLASTIC"/>
    <property type="match status" value="1"/>
</dbReference>
<proteinExistence type="inferred from homology"/>
<dbReference type="OrthoDB" id="9807740at2"/>
<keyword evidence="2 9" id="KW-0690">Ribosome biogenesis</keyword>
<gene>
    <name evidence="9" type="primary">ybeY</name>
    <name evidence="10" type="ORF">CR203_01085</name>
</gene>
<dbReference type="NCBIfam" id="TIGR00043">
    <property type="entry name" value="rRNA maturation RNase YbeY"/>
    <property type="match status" value="1"/>
</dbReference>
<dbReference type="HAMAP" id="MF_00009">
    <property type="entry name" value="Endoribonucl_YbeY"/>
    <property type="match status" value="1"/>
</dbReference>
<dbReference type="GO" id="GO:0004222">
    <property type="term" value="F:metalloendopeptidase activity"/>
    <property type="evidence" value="ECO:0007669"/>
    <property type="project" value="InterPro"/>
</dbReference>
<dbReference type="Pfam" id="PF02130">
    <property type="entry name" value="YbeY"/>
    <property type="match status" value="1"/>
</dbReference>
<feature type="binding site" evidence="9">
    <location>
        <position position="120"/>
    </location>
    <ligand>
        <name>Zn(2+)</name>
        <dbReference type="ChEBI" id="CHEBI:29105"/>
        <note>catalytic</note>
    </ligand>
</feature>
<dbReference type="RefSeq" id="WP_110936683.1">
    <property type="nucleotide sequence ID" value="NZ_KZ614146.1"/>
</dbReference>
<evidence type="ECO:0000256" key="8">
    <source>
        <dbReference type="ARBA" id="ARBA00022833"/>
    </source>
</evidence>
<reference evidence="10 11" key="1">
    <citation type="submission" date="2017-10" db="EMBL/GenBank/DDBJ databases">
        <title>Bacillus sp. nov., a halophilic bacterium isolated from a Keqin Lake.</title>
        <authorList>
            <person name="Wang H."/>
        </authorList>
    </citation>
    <scope>NUCLEOTIDE SEQUENCE [LARGE SCALE GENOMIC DNA]</scope>
    <source>
        <strain evidence="10 11">KCTC 13187</strain>
    </source>
</reference>
<dbReference type="EMBL" id="PDOE01000001">
    <property type="protein sequence ID" value="RKL68677.1"/>
    <property type="molecule type" value="Genomic_DNA"/>
</dbReference>
<evidence type="ECO:0000256" key="4">
    <source>
        <dbReference type="ARBA" id="ARBA00022722"/>
    </source>
</evidence>
<sequence>MSNYTIDLLDETETLSSFDQELVSNVIRTALTYESIAEESEISIIFVDEEKIHELNKEYRGIDHPTDVLSFALDEGDNVGETGEVPNLLGDIIISLPQAHAQAEEYGHDFHRELCFLAVHGFLHLVGYIHDSEEDEQKMFSRQEEILQEHGLKK</sequence>
<evidence type="ECO:0000313" key="11">
    <source>
        <dbReference type="Proteomes" id="UP000281498"/>
    </source>
</evidence>
<name>A0A3A9K821_9BACI</name>
<evidence type="ECO:0000256" key="3">
    <source>
        <dbReference type="ARBA" id="ARBA00022552"/>
    </source>
</evidence>
<dbReference type="GO" id="GO:0004521">
    <property type="term" value="F:RNA endonuclease activity"/>
    <property type="evidence" value="ECO:0007669"/>
    <property type="project" value="UniProtKB-UniRule"/>
</dbReference>
<dbReference type="PANTHER" id="PTHR46986">
    <property type="entry name" value="ENDORIBONUCLEASE YBEY, CHLOROPLASTIC"/>
    <property type="match status" value="1"/>
</dbReference>
<comment type="similarity">
    <text evidence="1 9">Belongs to the endoribonuclease YbeY family.</text>
</comment>
<dbReference type="PROSITE" id="PS01306">
    <property type="entry name" value="UPF0054"/>
    <property type="match status" value="1"/>
</dbReference>
<dbReference type="AlphaFoldDB" id="A0A3A9K821"/>
<dbReference type="GO" id="GO:0008270">
    <property type="term" value="F:zinc ion binding"/>
    <property type="evidence" value="ECO:0007669"/>
    <property type="project" value="UniProtKB-UniRule"/>
</dbReference>
<dbReference type="InterPro" id="IPR023091">
    <property type="entry name" value="MetalPrtase_cat_dom_sf_prd"/>
</dbReference>
<evidence type="ECO:0000256" key="2">
    <source>
        <dbReference type="ARBA" id="ARBA00022517"/>
    </source>
</evidence>
<comment type="caution">
    <text evidence="10">The sequence shown here is derived from an EMBL/GenBank/DDBJ whole genome shotgun (WGS) entry which is preliminary data.</text>
</comment>
<comment type="cofactor">
    <cofactor evidence="9">
        <name>Zn(2+)</name>
        <dbReference type="ChEBI" id="CHEBI:29105"/>
    </cofactor>
    <text evidence="9">Binds 1 zinc ion.</text>
</comment>
<dbReference type="EC" id="3.1.-.-" evidence="9"/>
<keyword evidence="9" id="KW-0963">Cytoplasm</keyword>
<evidence type="ECO:0000256" key="6">
    <source>
        <dbReference type="ARBA" id="ARBA00022759"/>
    </source>
</evidence>
<keyword evidence="5 9" id="KW-0479">Metal-binding</keyword>
<dbReference type="SUPFAM" id="SSF55486">
    <property type="entry name" value="Metalloproteases ('zincins'), catalytic domain"/>
    <property type="match status" value="1"/>
</dbReference>
<protein>
    <recommendedName>
        <fullName evidence="9">Endoribonuclease YbeY</fullName>
        <ecNumber evidence="9">3.1.-.-</ecNumber>
    </recommendedName>
</protein>
<dbReference type="GO" id="GO:0006364">
    <property type="term" value="P:rRNA processing"/>
    <property type="evidence" value="ECO:0007669"/>
    <property type="project" value="UniProtKB-UniRule"/>
</dbReference>
<keyword evidence="11" id="KW-1185">Reference proteome</keyword>
<dbReference type="GO" id="GO:0005737">
    <property type="term" value="C:cytoplasm"/>
    <property type="evidence" value="ECO:0007669"/>
    <property type="project" value="UniProtKB-SubCell"/>
</dbReference>
<feature type="binding site" evidence="9">
    <location>
        <position position="124"/>
    </location>
    <ligand>
        <name>Zn(2+)</name>
        <dbReference type="ChEBI" id="CHEBI:29105"/>
        <note>catalytic</note>
    </ligand>
</feature>
<keyword evidence="3 9" id="KW-0698">rRNA processing</keyword>
<dbReference type="InterPro" id="IPR020549">
    <property type="entry name" value="YbeY_CS"/>
</dbReference>
<keyword evidence="6 9" id="KW-0255">Endonuclease</keyword>
<comment type="function">
    <text evidence="9">Single strand-specific metallo-endoribonuclease involved in late-stage 70S ribosome quality control and in maturation of the 3' terminus of the 16S rRNA.</text>
</comment>
<dbReference type="Gene3D" id="3.40.390.30">
    <property type="entry name" value="Metalloproteases ('zincins'), catalytic domain"/>
    <property type="match status" value="1"/>
</dbReference>
<evidence type="ECO:0000313" key="10">
    <source>
        <dbReference type="EMBL" id="RKL68677.1"/>
    </source>
</evidence>
<comment type="subcellular location">
    <subcellularLocation>
        <location evidence="9">Cytoplasm</location>
    </subcellularLocation>
</comment>
<keyword evidence="7 9" id="KW-0378">Hydrolase</keyword>
<keyword evidence="4 9" id="KW-0540">Nuclease</keyword>
<dbReference type="InterPro" id="IPR002036">
    <property type="entry name" value="YbeY"/>
</dbReference>